<keyword evidence="1" id="KW-0732">Signal</keyword>
<evidence type="ECO:0000313" key="3">
    <source>
        <dbReference type="Proteomes" id="UP000192360"/>
    </source>
</evidence>
<protein>
    <submittedName>
        <fullName evidence="2">Uncharacterized protein</fullName>
    </submittedName>
</protein>
<feature type="signal peptide" evidence="1">
    <location>
        <begin position="1"/>
        <end position="17"/>
    </location>
</feature>
<feature type="chain" id="PRO_5012303356" evidence="1">
    <location>
        <begin position="18"/>
        <end position="146"/>
    </location>
</feature>
<evidence type="ECO:0000313" key="2">
    <source>
        <dbReference type="EMBL" id="SMC55010.1"/>
    </source>
</evidence>
<keyword evidence="3" id="KW-1185">Reference proteome</keyword>
<dbReference type="Proteomes" id="UP000192360">
    <property type="component" value="Unassembled WGS sequence"/>
</dbReference>
<gene>
    <name evidence="2" type="ORF">SAMN05660703_1759</name>
</gene>
<organism evidence="2 3">
    <name type="scientific">Cellulophaga tyrosinoxydans</name>
    <dbReference type="NCBI Taxonomy" id="504486"/>
    <lineage>
        <taxon>Bacteria</taxon>
        <taxon>Pseudomonadati</taxon>
        <taxon>Bacteroidota</taxon>
        <taxon>Flavobacteriia</taxon>
        <taxon>Flavobacteriales</taxon>
        <taxon>Flavobacteriaceae</taxon>
        <taxon>Cellulophaga</taxon>
    </lineage>
</organism>
<dbReference type="RefSeq" id="WP_084061102.1">
    <property type="nucleotide sequence ID" value="NZ_FWXO01000002.1"/>
</dbReference>
<dbReference type="EMBL" id="FWXO01000002">
    <property type="protein sequence ID" value="SMC55010.1"/>
    <property type="molecule type" value="Genomic_DNA"/>
</dbReference>
<accession>A0A1W2A2Y8</accession>
<proteinExistence type="predicted"/>
<dbReference type="STRING" id="504486.SAMN05660703_1759"/>
<dbReference type="AlphaFoldDB" id="A0A1W2A2Y8"/>
<dbReference type="OrthoDB" id="1442131at2"/>
<name>A0A1W2A2Y8_9FLAO</name>
<evidence type="ECO:0000256" key="1">
    <source>
        <dbReference type="SAM" id="SignalP"/>
    </source>
</evidence>
<reference evidence="2 3" key="1">
    <citation type="submission" date="2017-04" db="EMBL/GenBank/DDBJ databases">
        <authorList>
            <person name="Afonso C.L."/>
            <person name="Miller P.J."/>
            <person name="Scott M.A."/>
            <person name="Spackman E."/>
            <person name="Goraichik I."/>
            <person name="Dimitrov K.M."/>
            <person name="Suarez D.L."/>
            <person name="Swayne D.E."/>
        </authorList>
    </citation>
    <scope>NUCLEOTIDE SEQUENCE [LARGE SCALE GENOMIC DNA]</scope>
    <source>
        <strain evidence="2 3">DSM 21164</strain>
    </source>
</reference>
<sequence>MKYFVLLLFLVSCNAQKKTVAYSTKDNGKAPLELLLRDNYSGLKTPQILVIKEPNTLRDFYSQINKTRKPGLAIPNVDFNSETVIIYSLGEQFNAEAPSLQIQSSTSTSVNITILDSIIAEDSGAITSPFCVYKLKSNTSNLLFLK</sequence>